<organism evidence="1 2">
    <name type="scientific">Virgibacillus natechei</name>
    <dbReference type="NCBI Taxonomy" id="1216297"/>
    <lineage>
        <taxon>Bacteria</taxon>
        <taxon>Bacillati</taxon>
        <taxon>Bacillota</taxon>
        <taxon>Bacilli</taxon>
        <taxon>Bacillales</taxon>
        <taxon>Bacillaceae</taxon>
        <taxon>Virgibacillus</taxon>
    </lineage>
</organism>
<sequence>MDSPKGVLRSFRAIGMLSEDETVLGLHMVNERNLTVHTYNEELAVEFSAIHPHIISFCENGWSE</sequence>
<reference evidence="1 2" key="1">
    <citation type="submission" date="2021-03" db="EMBL/GenBank/DDBJ databases">
        <title>Genomic Encyclopedia of Type Strains, Phase IV (KMG-IV): sequencing the most valuable type-strain genomes for metagenomic binning, comparative biology and taxonomic classification.</title>
        <authorList>
            <person name="Goeker M."/>
        </authorList>
    </citation>
    <scope>NUCLEOTIDE SEQUENCE [LARGE SCALE GENOMIC DNA]</scope>
    <source>
        <strain evidence="1 2">DSM 25609</strain>
    </source>
</reference>
<evidence type="ECO:0000313" key="1">
    <source>
        <dbReference type="EMBL" id="MBP1969463.1"/>
    </source>
</evidence>
<name>A0ABS4IEU8_9BACI</name>
<keyword evidence="2" id="KW-1185">Reference proteome</keyword>
<dbReference type="Gene3D" id="1.20.120.330">
    <property type="entry name" value="Nucleotidyltransferases domain 2"/>
    <property type="match status" value="1"/>
</dbReference>
<comment type="caution">
    <text evidence="1">The sequence shown here is derived from an EMBL/GenBank/DDBJ whole genome shotgun (WGS) entry which is preliminary data.</text>
</comment>
<dbReference type="EMBL" id="JAGGKX010000006">
    <property type="protein sequence ID" value="MBP1969463.1"/>
    <property type="molecule type" value="Genomic_DNA"/>
</dbReference>
<evidence type="ECO:0000313" key="2">
    <source>
        <dbReference type="Proteomes" id="UP001519345"/>
    </source>
</evidence>
<protein>
    <submittedName>
        <fullName evidence="1">Uncharacterized protein</fullName>
    </submittedName>
</protein>
<gene>
    <name evidence="1" type="ORF">J2Z83_001567</name>
</gene>
<proteinExistence type="predicted"/>
<dbReference type="Proteomes" id="UP001519345">
    <property type="component" value="Unassembled WGS sequence"/>
</dbReference>
<accession>A0ABS4IEU8</accession>
<dbReference type="SUPFAM" id="SSF81593">
    <property type="entry name" value="Nucleotidyltransferase substrate binding subunit/domain"/>
    <property type="match status" value="1"/>
</dbReference>